<comment type="subcellular location">
    <subcellularLocation>
        <location evidence="1">Membrane</location>
        <topology evidence="1">Multi-pass membrane protein</topology>
    </subcellularLocation>
</comment>
<evidence type="ECO:0000256" key="3">
    <source>
        <dbReference type="ARBA" id="ARBA00022692"/>
    </source>
</evidence>
<keyword evidence="4 6" id="KW-1133">Transmembrane helix</keyword>
<gene>
    <name evidence="8" type="ORF">SDC9_93031</name>
</gene>
<evidence type="ECO:0000313" key="8">
    <source>
        <dbReference type="EMBL" id="MPM46333.1"/>
    </source>
</evidence>
<feature type="transmembrane region" description="Helical" evidence="6">
    <location>
        <begin position="12"/>
        <end position="36"/>
    </location>
</feature>
<keyword evidence="3 6" id="KW-0812">Transmembrane</keyword>
<feature type="transmembrane region" description="Helical" evidence="6">
    <location>
        <begin position="114"/>
        <end position="131"/>
    </location>
</feature>
<name>A0A645A637_9ZZZZ</name>
<dbReference type="InterPro" id="IPR051401">
    <property type="entry name" value="GtrA_CellWall_Glycosyl"/>
</dbReference>
<reference evidence="8" key="1">
    <citation type="submission" date="2019-08" db="EMBL/GenBank/DDBJ databases">
        <authorList>
            <person name="Kucharzyk K."/>
            <person name="Murdoch R.W."/>
            <person name="Higgins S."/>
            <person name="Loffler F."/>
        </authorList>
    </citation>
    <scope>NUCLEOTIDE SEQUENCE</scope>
</reference>
<dbReference type="GO" id="GO:0005886">
    <property type="term" value="C:plasma membrane"/>
    <property type="evidence" value="ECO:0007669"/>
    <property type="project" value="TreeGrafter"/>
</dbReference>
<keyword evidence="5 6" id="KW-0472">Membrane</keyword>
<proteinExistence type="inferred from homology"/>
<evidence type="ECO:0000256" key="1">
    <source>
        <dbReference type="ARBA" id="ARBA00004141"/>
    </source>
</evidence>
<evidence type="ECO:0000259" key="7">
    <source>
        <dbReference type="Pfam" id="PF04138"/>
    </source>
</evidence>
<evidence type="ECO:0000256" key="2">
    <source>
        <dbReference type="ARBA" id="ARBA00009399"/>
    </source>
</evidence>
<organism evidence="8">
    <name type="scientific">bioreactor metagenome</name>
    <dbReference type="NCBI Taxonomy" id="1076179"/>
    <lineage>
        <taxon>unclassified sequences</taxon>
        <taxon>metagenomes</taxon>
        <taxon>ecological metagenomes</taxon>
    </lineage>
</organism>
<dbReference type="EMBL" id="VSSQ01011234">
    <property type="protein sequence ID" value="MPM46333.1"/>
    <property type="molecule type" value="Genomic_DNA"/>
</dbReference>
<dbReference type="PANTHER" id="PTHR38459:SF1">
    <property type="entry name" value="PROPHAGE BACTOPRENOL-LINKED GLUCOSE TRANSLOCASE HOMOLOG"/>
    <property type="match status" value="1"/>
</dbReference>
<protein>
    <recommendedName>
        <fullName evidence="7">GtrA/DPMS transmembrane domain-containing protein</fullName>
    </recommendedName>
</protein>
<dbReference type="Pfam" id="PF04138">
    <property type="entry name" value="GtrA_DPMS_TM"/>
    <property type="match status" value="1"/>
</dbReference>
<comment type="caution">
    <text evidence="8">The sequence shown here is derived from an EMBL/GenBank/DDBJ whole genome shotgun (WGS) entry which is preliminary data.</text>
</comment>
<dbReference type="GO" id="GO:0000271">
    <property type="term" value="P:polysaccharide biosynthetic process"/>
    <property type="evidence" value="ECO:0007669"/>
    <property type="project" value="InterPro"/>
</dbReference>
<comment type="similarity">
    <text evidence="2">Belongs to the GtrA family.</text>
</comment>
<accession>A0A645A637</accession>
<feature type="transmembrane region" description="Helical" evidence="6">
    <location>
        <begin position="83"/>
        <end position="108"/>
    </location>
</feature>
<dbReference type="AlphaFoldDB" id="A0A645A637"/>
<sequence>MKKLITIFKKGILTFSKAQVSASIGGGVDYLTMIFFTELFNIHYTISIAIGGIVGAVVNFSLNKYWTFHSKSQTYRNTTSTQLLKFAIMVVNSIVLKSSGTYFLTTIFKIDYKITRLVVDLIVSIFVNYNLQKFWVFKKNRT</sequence>
<dbReference type="InterPro" id="IPR007267">
    <property type="entry name" value="GtrA_DPMS_TM"/>
</dbReference>
<evidence type="ECO:0000256" key="4">
    <source>
        <dbReference type="ARBA" id="ARBA00022989"/>
    </source>
</evidence>
<dbReference type="PANTHER" id="PTHR38459">
    <property type="entry name" value="PROPHAGE BACTOPRENOL-LINKED GLUCOSE TRANSLOCASE HOMOLOG"/>
    <property type="match status" value="1"/>
</dbReference>
<evidence type="ECO:0000256" key="6">
    <source>
        <dbReference type="SAM" id="Phobius"/>
    </source>
</evidence>
<feature type="transmembrane region" description="Helical" evidence="6">
    <location>
        <begin position="42"/>
        <end position="62"/>
    </location>
</feature>
<feature type="domain" description="GtrA/DPMS transmembrane" evidence="7">
    <location>
        <begin position="24"/>
        <end position="137"/>
    </location>
</feature>
<evidence type="ECO:0000256" key="5">
    <source>
        <dbReference type="ARBA" id="ARBA00023136"/>
    </source>
</evidence>